<evidence type="ECO:0000313" key="3">
    <source>
        <dbReference type="Proteomes" id="UP000306918"/>
    </source>
</evidence>
<dbReference type="Proteomes" id="UP000306918">
    <property type="component" value="Unassembled WGS sequence"/>
</dbReference>
<dbReference type="OrthoDB" id="9774345at2"/>
<dbReference type="GO" id="GO:0032259">
    <property type="term" value="P:methylation"/>
    <property type="evidence" value="ECO:0007669"/>
    <property type="project" value="UniProtKB-KW"/>
</dbReference>
<keyword evidence="3" id="KW-1185">Reference proteome</keyword>
<dbReference type="GO" id="GO:0008168">
    <property type="term" value="F:methyltransferase activity"/>
    <property type="evidence" value="ECO:0007669"/>
    <property type="project" value="UniProtKB-KW"/>
</dbReference>
<reference evidence="2 3" key="1">
    <citation type="submission" date="2019-04" db="EMBL/GenBank/DDBJ databases">
        <title>Niastella caeni sp. nov., isolated from activated sludge.</title>
        <authorList>
            <person name="Sheng M."/>
        </authorList>
    </citation>
    <scope>NUCLEOTIDE SEQUENCE [LARGE SCALE GENOMIC DNA]</scope>
    <source>
        <strain evidence="2 3">HX-2-15</strain>
    </source>
</reference>
<dbReference type="Pfam" id="PF13847">
    <property type="entry name" value="Methyltransf_31"/>
    <property type="match status" value="1"/>
</dbReference>
<dbReference type="InterPro" id="IPR025714">
    <property type="entry name" value="Methyltranfer_dom"/>
</dbReference>
<keyword evidence="2" id="KW-0489">Methyltransferase</keyword>
<dbReference type="SUPFAM" id="SSF53335">
    <property type="entry name" value="S-adenosyl-L-methionine-dependent methyltransferases"/>
    <property type="match status" value="1"/>
</dbReference>
<name>A0A4S8HNC4_9BACT</name>
<keyword evidence="2" id="KW-0808">Transferase</keyword>
<dbReference type="AlphaFoldDB" id="A0A4S8HNC4"/>
<sequence>MSSTGWDNFWKDQRQSFYAVMRMATAYCVTQLEKVYHLKPTDEILDYGCGPGFVADCLANQKIQITGADINEFFIEECRKNHPASLFLLITTDITANKKILDEQLKEQKFDYILLLSVAQYFNSANDLEQLIGLLSTYMKESGRLIIADVLDENTSSIKDAITLFLHCIKKGRVGAFVGFMSYLMFSNYRTISKQNKLLQVPEQAIRDMAMRNALQCEKVKGLTLQKSRSNYILSHSSVKSSV</sequence>
<organism evidence="2 3">
    <name type="scientific">Niastella caeni</name>
    <dbReference type="NCBI Taxonomy" id="2569763"/>
    <lineage>
        <taxon>Bacteria</taxon>
        <taxon>Pseudomonadati</taxon>
        <taxon>Bacteroidota</taxon>
        <taxon>Chitinophagia</taxon>
        <taxon>Chitinophagales</taxon>
        <taxon>Chitinophagaceae</taxon>
        <taxon>Niastella</taxon>
    </lineage>
</organism>
<comment type="caution">
    <text evidence="2">The sequence shown here is derived from an EMBL/GenBank/DDBJ whole genome shotgun (WGS) entry which is preliminary data.</text>
</comment>
<dbReference type="Gene3D" id="3.40.50.150">
    <property type="entry name" value="Vaccinia Virus protein VP39"/>
    <property type="match status" value="1"/>
</dbReference>
<accession>A0A4S8HNC4</accession>
<evidence type="ECO:0000259" key="1">
    <source>
        <dbReference type="Pfam" id="PF13847"/>
    </source>
</evidence>
<dbReference type="InterPro" id="IPR029063">
    <property type="entry name" value="SAM-dependent_MTases_sf"/>
</dbReference>
<dbReference type="RefSeq" id="WP_136579199.1">
    <property type="nucleotide sequence ID" value="NZ_STFF01000006.1"/>
</dbReference>
<feature type="domain" description="Methyltransferase" evidence="1">
    <location>
        <begin position="40"/>
        <end position="163"/>
    </location>
</feature>
<protein>
    <submittedName>
        <fullName evidence="2">Methyltransferase domain-containing protein</fullName>
    </submittedName>
</protein>
<dbReference type="PANTHER" id="PTHR43861">
    <property type="entry name" value="TRANS-ACONITATE 2-METHYLTRANSFERASE-RELATED"/>
    <property type="match status" value="1"/>
</dbReference>
<gene>
    <name evidence="2" type="ORF">FAM09_21445</name>
</gene>
<dbReference type="CDD" id="cd02440">
    <property type="entry name" value="AdoMet_MTases"/>
    <property type="match status" value="1"/>
</dbReference>
<evidence type="ECO:0000313" key="2">
    <source>
        <dbReference type="EMBL" id="THU35959.1"/>
    </source>
</evidence>
<dbReference type="EMBL" id="STFF01000006">
    <property type="protein sequence ID" value="THU35959.1"/>
    <property type="molecule type" value="Genomic_DNA"/>
</dbReference>
<proteinExistence type="predicted"/>